<evidence type="ECO:0000259" key="3">
    <source>
        <dbReference type="Pfam" id="PF12000"/>
    </source>
</evidence>
<feature type="domain" description="Glycosyl transferase family 4" evidence="3">
    <location>
        <begin position="33"/>
        <end position="201"/>
    </location>
</feature>
<reference evidence="4 5" key="1">
    <citation type="submission" date="2019-07" db="EMBL/GenBank/DDBJ databases">
        <title>Whole genome shotgun sequence of Rhodospirillum oryzae NBRC 107573.</title>
        <authorList>
            <person name="Hosoyama A."/>
            <person name="Uohara A."/>
            <person name="Ohji S."/>
            <person name="Ichikawa N."/>
        </authorList>
    </citation>
    <scope>NUCLEOTIDE SEQUENCE [LARGE SCALE GENOMIC DNA]</scope>
    <source>
        <strain evidence="4 5">NBRC 107573</strain>
    </source>
</reference>
<dbReference type="GO" id="GO:0009103">
    <property type="term" value="P:lipopolysaccharide biosynthetic process"/>
    <property type="evidence" value="ECO:0007669"/>
    <property type="project" value="TreeGrafter"/>
</dbReference>
<evidence type="ECO:0000256" key="1">
    <source>
        <dbReference type="ARBA" id="ARBA00022679"/>
    </source>
</evidence>
<protein>
    <submittedName>
        <fullName evidence="4">Glycosyl transferase</fullName>
    </submittedName>
</protein>
<dbReference type="GO" id="GO:0016757">
    <property type="term" value="F:glycosyltransferase activity"/>
    <property type="evidence" value="ECO:0007669"/>
    <property type="project" value="InterPro"/>
</dbReference>
<keyword evidence="1 4" id="KW-0808">Transferase</keyword>
<evidence type="ECO:0000259" key="2">
    <source>
        <dbReference type="Pfam" id="PF00534"/>
    </source>
</evidence>
<dbReference type="Pfam" id="PF00534">
    <property type="entry name" value="Glycos_transf_1"/>
    <property type="match status" value="1"/>
</dbReference>
<gene>
    <name evidence="4" type="ORF">ROR02_16420</name>
</gene>
<feature type="domain" description="Glycosyl transferase family 1" evidence="2">
    <location>
        <begin position="223"/>
        <end position="387"/>
    </location>
</feature>
<accession>A0A512H7U8</accession>
<evidence type="ECO:0000313" key="4">
    <source>
        <dbReference type="EMBL" id="GEO81511.1"/>
    </source>
</evidence>
<dbReference type="PANTHER" id="PTHR46401">
    <property type="entry name" value="GLYCOSYLTRANSFERASE WBBK-RELATED"/>
    <property type="match status" value="1"/>
</dbReference>
<dbReference type="InterPro" id="IPR022623">
    <property type="entry name" value="Glyco_trans_4"/>
</dbReference>
<sequence>MHREEDPMRILFIHQNFPGQFGRLAQALAARPGNEVRALATNRRPPPPGVKVDLYPLPSPVPGTFSRHPSIQEIETKVLRGDACAAACRTLRGQGFVPDVIIGHPGWGEMLRLAEVFPAARIISYAEFFFKDRGSDHDFDPEFRLDTRETALRRTLKNAVMDVAVRTSEASVTPTQWQASGFPGALRERLHVIHDGIDTHEIRPRPNAWIQVGSRRLTRADRVITFTTRYLEPLRGIHSFLRALPRVMERDRHAQVIVVGREDGGYWSRPPGPSHRERFLAEVRDRVDLSRIHFFTWVERQYYLPLLAISSAHVYLTYPFVLSWSLMEAMATGASIIGSNTPPVAEVITDGVTGRLVDFHDTEALADRILESLEDAALRQRLGLAARATIVRQYDQESVCLPRWLSLIDRVAAGPQRFTA</sequence>
<name>A0A512H7U8_9PROT</name>
<dbReference type="Gene3D" id="3.40.50.2000">
    <property type="entry name" value="Glycogen Phosphorylase B"/>
    <property type="match status" value="2"/>
</dbReference>
<dbReference type="SUPFAM" id="SSF53756">
    <property type="entry name" value="UDP-Glycosyltransferase/glycogen phosphorylase"/>
    <property type="match status" value="1"/>
</dbReference>
<dbReference type="Pfam" id="PF12000">
    <property type="entry name" value="Glyco_trans_4_3"/>
    <property type="match status" value="1"/>
</dbReference>
<evidence type="ECO:0000313" key="5">
    <source>
        <dbReference type="Proteomes" id="UP000321567"/>
    </source>
</evidence>
<keyword evidence="5" id="KW-1185">Reference proteome</keyword>
<organism evidence="4 5">
    <name type="scientific">Pararhodospirillum oryzae</name>
    <dbReference type="NCBI Taxonomy" id="478448"/>
    <lineage>
        <taxon>Bacteria</taxon>
        <taxon>Pseudomonadati</taxon>
        <taxon>Pseudomonadota</taxon>
        <taxon>Alphaproteobacteria</taxon>
        <taxon>Rhodospirillales</taxon>
        <taxon>Rhodospirillaceae</taxon>
        <taxon>Pararhodospirillum</taxon>
    </lineage>
</organism>
<dbReference type="Proteomes" id="UP000321567">
    <property type="component" value="Unassembled WGS sequence"/>
</dbReference>
<proteinExistence type="predicted"/>
<dbReference type="PANTHER" id="PTHR46401:SF2">
    <property type="entry name" value="GLYCOSYLTRANSFERASE WBBK-RELATED"/>
    <property type="match status" value="1"/>
</dbReference>
<dbReference type="EMBL" id="BJZO01000038">
    <property type="protein sequence ID" value="GEO81511.1"/>
    <property type="molecule type" value="Genomic_DNA"/>
</dbReference>
<dbReference type="AlphaFoldDB" id="A0A512H7U8"/>
<comment type="caution">
    <text evidence="4">The sequence shown here is derived from an EMBL/GenBank/DDBJ whole genome shotgun (WGS) entry which is preliminary data.</text>
</comment>
<dbReference type="InterPro" id="IPR001296">
    <property type="entry name" value="Glyco_trans_1"/>
</dbReference>